<accession>A0AAI8F100</accession>
<name>A0AAI8F100_HELP1</name>
<proteinExistence type="predicted"/>
<organism evidence="1 2">
    <name type="scientific">Helicobacter pylori (strain 51)</name>
    <dbReference type="NCBI Taxonomy" id="290847"/>
    <lineage>
        <taxon>Bacteria</taxon>
        <taxon>Pseudomonadati</taxon>
        <taxon>Campylobacterota</taxon>
        <taxon>Epsilonproteobacteria</taxon>
        <taxon>Campylobacterales</taxon>
        <taxon>Helicobacteraceae</taxon>
        <taxon>Helicobacter</taxon>
    </lineage>
</organism>
<keyword evidence="1" id="KW-0540">Nuclease</keyword>
<dbReference type="KEGG" id="hpd:KHP_1106"/>
<evidence type="ECO:0000313" key="1">
    <source>
        <dbReference type="EMBL" id="ACX98299.1"/>
    </source>
</evidence>
<keyword evidence="1" id="KW-0255">Endonuclease</keyword>
<gene>
    <name evidence="1" type="primary">iceA1</name>
    <name evidence="1" type="ordered locus">KHP_1106</name>
</gene>
<dbReference type="AlphaFoldDB" id="A0AAI8F100"/>
<dbReference type="Proteomes" id="UP000002224">
    <property type="component" value="Chromosome"/>
</dbReference>
<dbReference type="InterPro" id="IPR007979">
    <property type="entry name" value="NlaIII/ICEA1"/>
</dbReference>
<evidence type="ECO:0000313" key="2">
    <source>
        <dbReference type="Proteomes" id="UP000002224"/>
    </source>
</evidence>
<keyword evidence="1" id="KW-0378">Hydrolase</keyword>
<dbReference type="Pfam" id="PF05315">
    <property type="entry name" value="ICEA"/>
    <property type="match status" value="1"/>
</dbReference>
<dbReference type="EMBL" id="CP000012">
    <property type="protein sequence ID" value="ACX98299.1"/>
    <property type="molecule type" value="Genomic_DNA"/>
</dbReference>
<dbReference type="GO" id="GO:0004519">
    <property type="term" value="F:endonuclease activity"/>
    <property type="evidence" value="ECO:0007669"/>
    <property type="project" value="UniProtKB-KW"/>
</dbReference>
<reference evidence="2" key="1">
    <citation type="submission" date="2004-08" db="EMBL/GenBank/DDBJ databases">
        <title>Genome sequence of Helicobacter pylori strain 51.</title>
        <authorList>
            <person name="Kim S."/>
            <person name="Lee W.K."/>
            <person name="Choi S.H."/>
            <person name="Kang S."/>
            <person name="Park H.S."/>
            <person name="Kim Y.S."/>
            <person name="Lee S.G."/>
            <person name="Byun E.Y."/>
            <person name="Jeong J.E."/>
            <person name="Park Y.H."/>
            <person name="Lee E.J."/>
            <person name="Kim J.S."/>
            <person name="Ryu B.D."/>
            <person name="Lee Y.S."/>
            <person name="Hahn Y."/>
            <person name="Yeom Y.I."/>
            <person name="Park S.G."/>
            <person name="Youn H.S."/>
            <person name="Ko G.H."/>
            <person name="Choi M.B."/>
            <person name="Park C.H."/>
            <person name="Lim J.Y."/>
            <person name="Bae D.W."/>
            <person name="Song J.Y."/>
            <person name="Park J.U."/>
            <person name="Kang H.L."/>
            <person name="Baik S.C."/>
            <person name="Cho M.J."/>
            <person name="Yoo H.S."/>
            <person name="Rhee K.H."/>
        </authorList>
    </citation>
    <scope>NUCLEOTIDE SEQUENCE [LARGE SCALE GENOMIC DNA]</scope>
    <source>
        <strain evidence="2">51</strain>
    </source>
</reference>
<protein>
    <submittedName>
        <fullName evidence="1">Type II restriction endonuclease</fullName>
    </submittedName>
</protein>
<sequence length="97" mass="11187">MSKSKKELFLELAQPDKNGVSRWVSATEFIGKYQGLQLGNGGSWCRNNSSLAKEFELEFDKRQTPGNSIDRIRLNGYKTKCVFNQSIRQDIKNYYSQ</sequence>